<protein>
    <submittedName>
        <fullName evidence="2">Putative membrane protein</fullName>
    </submittedName>
</protein>
<dbReference type="GO" id="GO:0016020">
    <property type="term" value="C:membrane"/>
    <property type="evidence" value="ECO:0007669"/>
    <property type="project" value="UniProtKB-SubCell"/>
</dbReference>
<feature type="transmembrane region" description="Helical" evidence="1">
    <location>
        <begin position="49"/>
        <end position="66"/>
    </location>
</feature>
<sequence>MHGRSWPQHIIRWLLGLALIGAGTGHLTVLRDEFQAQVPPWLPLDVDLVVVGSGVAEITLGVALLVTPWRIAAGWATALFFLAIFPGNIAQFTEARDGFGLDTDLARGVRLLFQPLLVAWALWSTGAWSWWRERRQERRRAPRARSASMER</sequence>
<dbReference type="EMBL" id="SGWW01000002">
    <property type="protein sequence ID" value="RZS57545.1"/>
    <property type="molecule type" value="Genomic_DNA"/>
</dbReference>
<feature type="transmembrane region" description="Helical" evidence="1">
    <location>
        <begin position="12"/>
        <end position="29"/>
    </location>
</feature>
<proteinExistence type="predicted"/>
<evidence type="ECO:0000256" key="1">
    <source>
        <dbReference type="SAM" id="Phobius"/>
    </source>
</evidence>
<feature type="transmembrane region" description="Helical" evidence="1">
    <location>
        <begin position="112"/>
        <end position="131"/>
    </location>
</feature>
<feature type="transmembrane region" description="Helical" evidence="1">
    <location>
        <begin position="73"/>
        <end position="92"/>
    </location>
</feature>
<dbReference type="AlphaFoldDB" id="A0A4Q7LRQ6"/>
<dbReference type="GO" id="GO:0030416">
    <property type="term" value="P:methylamine metabolic process"/>
    <property type="evidence" value="ECO:0007669"/>
    <property type="project" value="InterPro"/>
</dbReference>
<dbReference type="PANTHER" id="PTHR36974">
    <property type="entry name" value="MEMBRANE PROTEIN-RELATED"/>
    <property type="match status" value="1"/>
</dbReference>
<dbReference type="PANTHER" id="PTHR36974:SF1">
    <property type="entry name" value="DOXX FAMILY MEMBRANE PROTEIN"/>
    <property type="match status" value="1"/>
</dbReference>
<accession>A0A4Q7LRQ6</accession>
<keyword evidence="1" id="KW-0472">Membrane</keyword>
<keyword evidence="3" id="KW-1185">Reference proteome</keyword>
<gene>
    <name evidence="2" type="ORF">EV141_1259</name>
</gene>
<dbReference type="RefSeq" id="WP_130485101.1">
    <property type="nucleotide sequence ID" value="NZ_SGWW01000002.1"/>
</dbReference>
<name>A0A4Q7LRQ6_9MICO</name>
<dbReference type="OrthoDB" id="9788974at2"/>
<dbReference type="Proteomes" id="UP000293519">
    <property type="component" value="Unassembled WGS sequence"/>
</dbReference>
<keyword evidence="1" id="KW-0812">Transmembrane</keyword>
<reference evidence="2 3" key="1">
    <citation type="journal article" date="2015" name="Stand. Genomic Sci.">
        <title>Genomic Encyclopedia of Bacterial and Archaeal Type Strains, Phase III: the genomes of soil and plant-associated and newly described type strains.</title>
        <authorList>
            <person name="Whitman W.B."/>
            <person name="Woyke T."/>
            <person name="Klenk H.P."/>
            <person name="Zhou Y."/>
            <person name="Lilburn T.G."/>
            <person name="Beck B.J."/>
            <person name="De Vos P."/>
            <person name="Vandamme P."/>
            <person name="Eisen J.A."/>
            <person name="Garrity G."/>
            <person name="Hugenholtz P."/>
            <person name="Kyrpides N.C."/>
        </authorList>
    </citation>
    <scope>NUCLEOTIDE SEQUENCE [LARGE SCALE GENOMIC DNA]</scope>
    <source>
        <strain evidence="2 3">CV2</strain>
    </source>
</reference>
<keyword evidence="1" id="KW-1133">Transmembrane helix</keyword>
<evidence type="ECO:0000313" key="3">
    <source>
        <dbReference type="Proteomes" id="UP000293519"/>
    </source>
</evidence>
<evidence type="ECO:0000313" key="2">
    <source>
        <dbReference type="EMBL" id="RZS57545.1"/>
    </source>
</evidence>
<organism evidence="2 3">
    <name type="scientific">Microcella putealis</name>
    <dbReference type="NCBI Taxonomy" id="337005"/>
    <lineage>
        <taxon>Bacteria</taxon>
        <taxon>Bacillati</taxon>
        <taxon>Actinomycetota</taxon>
        <taxon>Actinomycetes</taxon>
        <taxon>Micrococcales</taxon>
        <taxon>Microbacteriaceae</taxon>
        <taxon>Microcella</taxon>
    </lineage>
</organism>
<comment type="caution">
    <text evidence="2">The sequence shown here is derived from an EMBL/GenBank/DDBJ whole genome shotgun (WGS) entry which is preliminary data.</text>
</comment>